<dbReference type="PIRSF" id="PIRSF017292">
    <property type="entry name" value="UCP017292_Znf_CHY"/>
    <property type="match status" value="1"/>
</dbReference>
<dbReference type="EMBL" id="MN740522">
    <property type="protein sequence ID" value="QHU31032.1"/>
    <property type="molecule type" value="Genomic_DNA"/>
</dbReference>
<reference evidence="1" key="1">
    <citation type="journal article" date="2020" name="Nature">
        <title>Giant virus diversity and host interactions through global metagenomics.</title>
        <authorList>
            <person name="Schulz F."/>
            <person name="Roux S."/>
            <person name="Paez-Espino D."/>
            <person name="Jungbluth S."/>
            <person name="Walsh D.A."/>
            <person name="Denef V.J."/>
            <person name="McMahon K.D."/>
            <person name="Konstantinidis K.T."/>
            <person name="Eloe-Fadrosh E.A."/>
            <person name="Kyrpides N.C."/>
            <person name="Woyke T."/>
        </authorList>
    </citation>
    <scope>NUCLEOTIDE SEQUENCE</scope>
    <source>
        <strain evidence="1">GVMAG-M-3300027892-73</strain>
    </source>
</reference>
<organism evidence="1">
    <name type="scientific">viral metagenome</name>
    <dbReference type="NCBI Taxonomy" id="1070528"/>
    <lineage>
        <taxon>unclassified sequences</taxon>
        <taxon>metagenomes</taxon>
        <taxon>organismal metagenomes</taxon>
    </lineage>
</organism>
<sequence>MERSHREMIKHKNNDYWTLRNNPNVLVCKKCKKYNTIINSQKVVNCLYCGSLNYTAK</sequence>
<name>A0A6C0LP24_9ZZZZ</name>
<evidence type="ECO:0000313" key="1">
    <source>
        <dbReference type="EMBL" id="QHU31032.1"/>
    </source>
</evidence>
<accession>A0A6C0LP24</accession>
<proteinExistence type="predicted"/>
<dbReference type="AlphaFoldDB" id="A0A6C0LP24"/>
<dbReference type="InterPro" id="IPR016694">
    <property type="entry name" value="UCP017292"/>
</dbReference>
<protein>
    <submittedName>
        <fullName evidence="1">Uncharacterized protein</fullName>
    </submittedName>
</protein>